<evidence type="ECO:0000313" key="3">
    <source>
        <dbReference type="EMBL" id="JAP85902.1"/>
    </source>
</evidence>
<feature type="chain" id="PRO_5007286735" evidence="2">
    <location>
        <begin position="21"/>
        <end position="93"/>
    </location>
</feature>
<evidence type="ECO:0000256" key="1">
    <source>
        <dbReference type="SAM" id="MobiDB-lite"/>
    </source>
</evidence>
<feature type="region of interest" description="Disordered" evidence="1">
    <location>
        <begin position="23"/>
        <end position="93"/>
    </location>
</feature>
<accession>A0A131Z530</accession>
<keyword evidence="2" id="KW-0732">Signal</keyword>
<feature type="signal peptide" evidence="2">
    <location>
        <begin position="1"/>
        <end position="20"/>
    </location>
</feature>
<sequence>MPFTPLQLAALLLLANAVAAEATTTATPSVWEAEDTPPPSWTAPRGTSSLPSPPGAPVGTQEPGPPCAVSTPAQRTPQASTVDRRECEPHTMT</sequence>
<evidence type="ECO:0000256" key="2">
    <source>
        <dbReference type="SAM" id="SignalP"/>
    </source>
</evidence>
<feature type="compositionally biased region" description="Polar residues" evidence="1">
    <location>
        <begin position="71"/>
        <end position="81"/>
    </location>
</feature>
<name>A0A131Z530_RHIAP</name>
<feature type="compositionally biased region" description="Basic and acidic residues" evidence="1">
    <location>
        <begin position="82"/>
        <end position="93"/>
    </location>
</feature>
<proteinExistence type="predicted"/>
<protein>
    <submittedName>
        <fullName evidence="3">Uncharacterized protein</fullName>
    </submittedName>
</protein>
<dbReference type="EMBL" id="GEDV01002655">
    <property type="protein sequence ID" value="JAP85902.1"/>
    <property type="molecule type" value="Transcribed_RNA"/>
</dbReference>
<dbReference type="AlphaFoldDB" id="A0A131Z530"/>
<reference evidence="3" key="1">
    <citation type="journal article" date="2016" name="Ticks Tick Borne Dis.">
        <title>De novo assembly and annotation of the salivary gland transcriptome of Rhipicephalus appendiculatus male and female ticks during blood feeding.</title>
        <authorList>
            <person name="de Castro M.H."/>
            <person name="de Klerk D."/>
            <person name="Pienaar R."/>
            <person name="Latif A.A."/>
            <person name="Rees D.J."/>
            <person name="Mans B.J."/>
        </authorList>
    </citation>
    <scope>NUCLEOTIDE SEQUENCE</scope>
    <source>
        <tissue evidence="3">Salivary glands</tissue>
    </source>
</reference>
<organism evidence="3">
    <name type="scientific">Rhipicephalus appendiculatus</name>
    <name type="common">Brown ear tick</name>
    <dbReference type="NCBI Taxonomy" id="34631"/>
    <lineage>
        <taxon>Eukaryota</taxon>
        <taxon>Metazoa</taxon>
        <taxon>Ecdysozoa</taxon>
        <taxon>Arthropoda</taxon>
        <taxon>Chelicerata</taxon>
        <taxon>Arachnida</taxon>
        <taxon>Acari</taxon>
        <taxon>Parasitiformes</taxon>
        <taxon>Ixodida</taxon>
        <taxon>Ixodoidea</taxon>
        <taxon>Ixodidae</taxon>
        <taxon>Rhipicephalinae</taxon>
        <taxon>Rhipicephalus</taxon>
        <taxon>Rhipicephalus</taxon>
    </lineage>
</organism>